<accession>A0ABQ1VLN7</accession>
<proteinExistence type="inferred from homology"/>
<dbReference type="EMBL" id="BMIV01000019">
    <property type="protein sequence ID" value="GGF78233.1"/>
    <property type="molecule type" value="Genomic_DNA"/>
</dbReference>
<protein>
    <submittedName>
        <fullName evidence="4">SCO family protein</fullName>
    </submittedName>
</protein>
<reference evidence="5" key="1">
    <citation type="journal article" date="2019" name="Int. J. Syst. Evol. Microbiol.">
        <title>The Global Catalogue of Microorganisms (GCM) 10K type strain sequencing project: providing services to taxonomists for standard genome sequencing and annotation.</title>
        <authorList>
            <consortium name="The Broad Institute Genomics Platform"/>
            <consortium name="The Broad Institute Genome Sequencing Center for Infectious Disease"/>
            <person name="Wu L."/>
            <person name="Ma J."/>
        </authorList>
    </citation>
    <scope>NUCLEOTIDE SEQUENCE [LARGE SCALE GENOMIC DNA]</scope>
    <source>
        <strain evidence="5">CGMCC 1.15419</strain>
    </source>
</reference>
<keyword evidence="5" id="KW-1185">Reference proteome</keyword>
<evidence type="ECO:0000313" key="5">
    <source>
        <dbReference type="Proteomes" id="UP000640509"/>
    </source>
</evidence>
<evidence type="ECO:0000256" key="1">
    <source>
        <dbReference type="ARBA" id="ARBA00010996"/>
    </source>
</evidence>
<evidence type="ECO:0000256" key="2">
    <source>
        <dbReference type="ARBA" id="ARBA00023008"/>
    </source>
</evidence>
<dbReference type="InterPro" id="IPR013766">
    <property type="entry name" value="Thioredoxin_domain"/>
</dbReference>
<dbReference type="Gene3D" id="3.40.30.10">
    <property type="entry name" value="Glutaredoxin"/>
    <property type="match status" value="1"/>
</dbReference>
<dbReference type="InterPro" id="IPR036249">
    <property type="entry name" value="Thioredoxin-like_sf"/>
</dbReference>
<organism evidence="4 5">
    <name type="scientific">Paracoccus acridae</name>
    <dbReference type="NCBI Taxonomy" id="1795310"/>
    <lineage>
        <taxon>Bacteria</taxon>
        <taxon>Pseudomonadati</taxon>
        <taxon>Pseudomonadota</taxon>
        <taxon>Alphaproteobacteria</taxon>
        <taxon>Rhodobacterales</taxon>
        <taxon>Paracoccaceae</taxon>
        <taxon>Paracoccus</taxon>
    </lineage>
</organism>
<dbReference type="Proteomes" id="UP000640509">
    <property type="component" value="Unassembled WGS sequence"/>
</dbReference>
<evidence type="ECO:0000259" key="3">
    <source>
        <dbReference type="PROSITE" id="PS51352"/>
    </source>
</evidence>
<name>A0ABQ1VLN7_9RHOB</name>
<dbReference type="Pfam" id="PF02630">
    <property type="entry name" value="SCO1-SenC"/>
    <property type="match status" value="1"/>
</dbReference>
<gene>
    <name evidence="4" type="ORF">GCM10011402_33610</name>
</gene>
<dbReference type="CDD" id="cd02968">
    <property type="entry name" value="SCO"/>
    <property type="match status" value="1"/>
</dbReference>
<dbReference type="PROSITE" id="PS51352">
    <property type="entry name" value="THIOREDOXIN_2"/>
    <property type="match status" value="1"/>
</dbReference>
<keyword evidence="2" id="KW-0186">Copper</keyword>
<feature type="domain" description="Thioredoxin" evidence="3">
    <location>
        <begin position="45"/>
        <end position="209"/>
    </location>
</feature>
<evidence type="ECO:0000313" key="4">
    <source>
        <dbReference type="EMBL" id="GGF78233.1"/>
    </source>
</evidence>
<comment type="caution">
    <text evidence="4">The sequence shown here is derived from an EMBL/GenBank/DDBJ whole genome shotgun (WGS) entry which is preliminary data.</text>
</comment>
<sequence>MRRHTLILGGTGLFAALGFMLTLGAWQSGDLPWQEKTTSSAARIRAADLGAMTWQLTSHEGAPVNPQDWLGQANLVFFGFTWCPDVCPMTLLNISDWLEELGPDADRLAVHLVTVDPERDIPEVLADYLSNFNPRIAGLTGTPVEVARAVAAFGVTYRRVPREDGDYTMDHTSGVFVFGPDGRLSRMIDLHEKPQAAVPKIRQALNQEE</sequence>
<dbReference type="PANTHER" id="PTHR12151:SF25">
    <property type="entry name" value="LINALOOL DEHYDRATASE_ISOMERASE DOMAIN-CONTAINING PROTEIN"/>
    <property type="match status" value="1"/>
</dbReference>
<dbReference type="SUPFAM" id="SSF52833">
    <property type="entry name" value="Thioredoxin-like"/>
    <property type="match status" value="1"/>
</dbReference>
<dbReference type="PANTHER" id="PTHR12151">
    <property type="entry name" value="ELECTRON TRANSPORT PROTIN SCO1/SENC FAMILY MEMBER"/>
    <property type="match status" value="1"/>
</dbReference>
<dbReference type="InterPro" id="IPR003782">
    <property type="entry name" value="SCO1/SenC"/>
</dbReference>
<comment type="similarity">
    <text evidence="1">Belongs to the SCO1/2 family.</text>
</comment>
<dbReference type="RefSeq" id="WP_229665371.1">
    <property type="nucleotide sequence ID" value="NZ_BMIV01000019.1"/>
</dbReference>